<dbReference type="EMBL" id="CAADFI010000290">
    <property type="protein sequence ID" value="VFK02598.1"/>
    <property type="molecule type" value="Genomic_DNA"/>
</dbReference>
<proteinExistence type="inferred from homology"/>
<keyword evidence="8 9" id="KW-0472">Membrane</keyword>
<comment type="similarity">
    <text evidence="3 9">Belongs to the CobD/CbiB family.</text>
</comment>
<evidence type="ECO:0000256" key="4">
    <source>
        <dbReference type="ARBA" id="ARBA00022475"/>
    </source>
</evidence>
<evidence type="ECO:0000256" key="2">
    <source>
        <dbReference type="ARBA" id="ARBA00004953"/>
    </source>
</evidence>
<evidence type="ECO:0000256" key="3">
    <source>
        <dbReference type="ARBA" id="ARBA00006263"/>
    </source>
</evidence>
<comment type="pathway">
    <text evidence="2 9">Cofactor biosynthesis; adenosylcobalamin biosynthesis.</text>
</comment>
<dbReference type="GO" id="GO:0009236">
    <property type="term" value="P:cobalamin biosynthetic process"/>
    <property type="evidence" value="ECO:0007669"/>
    <property type="project" value="UniProtKB-UniRule"/>
</dbReference>
<evidence type="ECO:0000313" key="10">
    <source>
        <dbReference type="EMBL" id="VFK02598.1"/>
    </source>
</evidence>
<dbReference type="EMBL" id="CAADFJ010000286">
    <property type="protein sequence ID" value="VFK05612.1"/>
    <property type="molecule type" value="Genomic_DNA"/>
</dbReference>
<feature type="transmembrane region" description="Helical" evidence="9">
    <location>
        <begin position="44"/>
        <end position="70"/>
    </location>
</feature>
<evidence type="ECO:0000313" key="11">
    <source>
        <dbReference type="EMBL" id="VFK02789.1"/>
    </source>
</evidence>
<dbReference type="InterPro" id="IPR004485">
    <property type="entry name" value="Cobalamin_biosynth_CobD/CbiB"/>
</dbReference>
<keyword evidence="7 9" id="KW-1133">Transmembrane helix</keyword>
<evidence type="ECO:0000256" key="9">
    <source>
        <dbReference type="HAMAP-Rule" id="MF_00024"/>
    </source>
</evidence>
<dbReference type="EMBL" id="CAADFG010000286">
    <property type="protein sequence ID" value="VFK02789.1"/>
    <property type="molecule type" value="Genomic_DNA"/>
</dbReference>
<evidence type="ECO:0000256" key="7">
    <source>
        <dbReference type="ARBA" id="ARBA00022989"/>
    </source>
</evidence>
<evidence type="ECO:0000313" key="12">
    <source>
        <dbReference type="EMBL" id="VFK05612.1"/>
    </source>
</evidence>
<reference evidence="12" key="1">
    <citation type="submission" date="2019-02" db="EMBL/GenBank/DDBJ databases">
        <authorList>
            <person name="Gruber-Vodicka R. H."/>
            <person name="Seah K. B. B."/>
        </authorList>
    </citation>
    <scope>NUCLEOTIDE SEQUENCE</scope>
    <source>
        <strain evidence="12">BECK_SA2B12</strain>
        <strain evidence="11">BECK_SA2B15</strain>
        <strain evidence="10">BECK_SA2B20</strain>
    </source>
</reference>
<keyword evidence="4 9" id="KW-1003">Cell membrane</keyword>
<comment type="function">
    <text evidence="9">Converts cobyric acid to cobinamide by the addition of aminopropanol on the F carboxylic group.</text>
</comment>
<keyword evidence="6 9" id="KW-0812">Transmembrane</keyword>
<protein>
    <recommendedName>
        <fullName evidence="9">Cobalamin biosynthesis protein CobD</fullName>
    </recommendedName>
</protein>
<feature type="transmembrane region" description="Helical" evidence="9">
    <location>
        <begin position="296"/>
        <end position="318"/>
    </location>
</feature>
<dbReference type="UniPathway" id="UPA00148"/>
<accession>A0A450VLD4</accession>
<name>A0A450VLD4_9GAMM</name>
<evidence type="ECO:0000256" key="1">
    <source>
        <dbReference type="ARBA" id="ARBA00004651"/>
    </source>
</evidence>
<evidence type="ECO:0000256" key="8">
    <source>
        <dbReference type="ARBA" id="ARBA00023136"/>
    </source>
</evidence>
<sequence>MFESHIALIIAACLLDAVFGDPVYPLHPIRLLGAWSLFWERGLFAIGLDGYAGGAVHCSLVVGGALAGWWGIRYGLDGLAPWAARLWDVFLAYSLLCMRDLLIHGRRVLDALDNLPAARRRVAMLVGRDTEGLSRAGIVRATIESLSENLTDGVLTPLWALSLFGLPGLIIVKAVSGLDSMVGYKNSRYRRFGWSAARLDDLANWLPARLSVPLIALAAALSGFHPRSAWRAALSYHAMLPSPNSGWSEAACAGALRVRLLGPRRYAGTLVSEAFMGDADWPSALDAAHLRRALRLIRVCCVLALAVGIGLALGIGFAQ</sequence>
<gene>
    <name evidence="9" type="primary">cobD</name>
    <name evidence="11" type="ORF">BECKH772A_GA0070896_102864</name>
    <name evidence="10" type="ORF">BECKH772B_GA0070898_102904</name>
    <name evidence="12" type="ORF">BECKH772C_GA0070978_102864</name>
</gene>
<organism evidence="12">
    <name type="scientific">Candidatus Kentrum eta</name>
    <dbReference type="NCBI Taxonomy" id="2126337"/>
    <lineage>
        <taxon>Bacteria</taxon>
        <taxon>Pseudomonadati</taxon>
        <taxon>Pseudomonadota</taxon>
        <taxon>Gammaproteobacteria</taxon>
        <taxon>Candidatus Kentrum</taxon>
    </lineage>
</organism>
<comment type="caution">
    <text evidence="9">Lacks conserved residue(s) required for the propagation of feature annotation.</text>
</comment>
<dbReference type="NCBIfam" id="TIGR00380">
    <property type="entry name" value="cobal_cbiB"/>
    <property type="match status" value="1"/>
</dbReference>
<keyword evidence="5 9" id="KW-0169">Cobalamin biosynthesis</keyword>
<dbReference type="Pfam" id="PF03186">
    <property type="entry name" value="CobD_Cbib"/>
    <property type="match status" value="1"/>
</dbReference>
<dbReference type="GO" id="GO:0015420">
    <property type="term" value="F:ABC-type vitamin B12 transporter activity"/>
    <property type="evidence" value="ECO:0007669"/>
    <property type="project" value="UniProtKB-UniRule"/>
</dbReference>
<evidence type="ECO:0000256" key="5">
    <source>
        <dbReference type="ARBA" id="ARBA00022573"/>
    </source>
</evidence>
<dbReference type="PANTHER" id="PTHR34308">
    <property type="entry name" value="COBALAMIN BIOSYNTHESIS PROTEIN CBIB"/>
    <property type="match status" value="1"/>
</dbReference>
<dbReference type="GO" id="GO:0048472">
    <property type="term" value="F:threonine-phosphate decarboxylase activity"/>
    <property type="evidence" value="ECO:0007669"/>
    <property type="project" value="InterPro"/>
</dbReference>
<feature type="transmembrane region" description="Helical" evidence="9">
    <location>
        <begin position="158"/>
        <end position="182"/>
    </location>
</feature>
<evidence type="ECO:0000256" key="6">
    <source>
        <dbReference type="ARBA" id="ARBA00022692"/>
    </source>
</evidence>
<comment type="subcellular location">
    <subcellularLocation>
        <location evidence="1 9">Cell membrane</location>
        <topology evidence="1 9">Multi-pass membrane protein</topology>
    </subcellularLocation>
</comment>
<dbReference type="HAMAP" id="MF_00024">
    <property type="entry name" value="CobD_CbiB"/>
    <property type="match status" value="1"/>
</dbReference>
<dbReference type="PANTHER" id="PTHR34308:SF1">
    <property type="entry name" value="COBALAMIN BIOSYNTHESIS PROTEIN CBIB"/>
    <property type="match status" value="1"/>
</dbReference>
<dbReference type="GO" id="GO:0005886">
    <property type="term" value="C:plasma membrane"/>
    <property type="evidence" value="ECO:0007669"/>
    <property type="project" value="UniProtKB-SubCell"/>
</dbReference>
<dbReference type="AlphaFoldDB" id="A0A450VLD4"/>